<feature type="region of interest" description="Disordered" evidence="1">
    <location>
        <begin position="1"/>
        <end position="28"/>
    </location>
</feature>
<evidence type="ECO:0000313" key="5">
    <source>
        <dbReference type="EMBL" id="AOO13045.1"/>
    </source>
</evidence>
<evidence type="ECO:0000313" key="6">
    <source>
        <dbReference type="Proteomes" id="UP000222561"/>
    </source>
</evidence>
<evidence type="ECO:0000313" key="7">
    <source>
        <dbReference type="Proteomes" id="UP000225402"/>
    </source>
</evidence>
<dbReference type="EMBL" id="KX349297">
    <property type="protein sequence ID" value="AOO13045.1"/>
    <property type="molecule type" value="Genomic_DNA"/>
</dbReference>
<name>A0A127KND2_9CAUD</name>
<evidence type="ECO:0000313" key="2">
    <source>
        <dbReference type="EMBL" id="AMO43406.1"/>
    </source>
</evidence>
<proteinExistence type="predicted"/>
<feature type="compositionally biased region" description="Basic residues" evidence="1">
    <location>
        <begin position="19"/>
        <end position="28"/>
    </location>
</feature>
<gene>
    <name evidence="3" type="ORF">Np050604_162</name>
    <name evidence="4" type="ORF">Sn080709_162</name>
    <name evidence="5" type="ORF">W2100709_163</name>
    <name evidence="2" type="ORF">W270710_162</name>
</gene>
<reference evidence="2 8" key="2">
    <citation type="submission" date="2016-01" db="EMBL/GenBank/DDBJ databases">
        <title>The genomic content and context of auxiliary metabolic genes in marine cyanophages.</title>
        <authorList>
            <person name="Marston M.F."/>
            <person name="Martiny J.B.H."/>
            <person name="Crummett L.T."/>
        </authorList>
    </citation>
    <scope>NUCLEOTIDE SEQUENCE [LARGE SCALE GENOMIC DNA]</scope>
    <source>
        <strain evidence="2">W2_07_0710</strain>
    </source>
</reference>
<dbReference type="EMBL" id="KX349295">
    <property type="protein sequence ID" value="AOO12579.1"/>
    <property type="molecule type" value="Genomic_DNA"/>
</dbReference>
<dbReference type="Proteomes" id="UP000225402">
    <property type="component" value="Segment"/>
</dbReference>
<organism evidence="2 8">
    <name type="scientific">Cyanophage S-RIM44</name>
    <dbReference type="NCBI Taxonomy" id="1278485"/>
    <lineage>
        <taxon>Viruses</taxon>
        <taxon>Duplodnaviria</taxon>
        <taxon>Heunggongvirae</taxon>
        <taxon>Uroviricota</taxon>
        <taxon>Caudoviricetes</taxon>
        <taxon>Pantevenvirales</taxon>
        <taxon>Kyanoviridae</taxon>
        <taxon>Vellamovirus</taxon>
        <taxon>Vellamovirus rhodeisland44</taxon>
    </lineage>
</organism>
<evidence type="ECO:0000256" key="1">
    <source>
        <dbReference type="SAM" id="MobiDB-lite"/>
    </source>
</evidence>
<protein>
    <submittedName>
        <fullName evidence="2">Uncharacterized protein</fullName>
    </submittedName>
</protein>
<evidence type="ECO:0000313" key="3">
    <source>
        <dbReference type="EMBL" id="AOO11878.1"/>
    </source>
</evidence>
<sequence length="28" mass="3197">MVEVMPEIDDGEPEPKPMKPGKKDKKDK</sequence>
<dbReference type="EMBL" id="KX349292">
    <property type="protein sequence ID" value="AOO11878.1"/>
    <property type="molecule type" value="Genomic_DNA"/>
</dbReference>
<dbReference type="Proteomes" id="UP000222561">
    <property type="component" value="Segment"/>
</dbReference>
<feature type="compositionally biased region" description="Acidic residues" evidence="1">
    <location>
        <begin position="1"/>
        <end position="12"/>
    </location>
</feature>
<dbReference type="EMBL" id="KU594607">
    <property type="protein sequence ID" value="AMO43406.1"/>
    <property type="molecule type" value="Genomic_DNA"/>
</dbReference>
<reference evidence="6 7" key="1">
    <citation type="journal article" date="2016" name="Environ. Microbiol.">
        <title>Genomic diversification of marine cyanophages into stable ecotypes.</title>
        <authorList>
            <person name="Marston M.F."/>
            <person name="Martiny J.B."/>
        </authorList>
    </citation>
    <scope>NUCLEOTIDE SEQUENCE [LARGE SCALE GENOMIC DNA]</scope>
    <source>
        <strain evidence="3">Np_05_0604</strain>
        <strain evidence="4">Sn_08_0709</strain>
        <strain evidence="5">W2_10_0709</strain>
    </source>
</reference>
<evidence type="ECO:0000313" key="8">
    <source>
        <dbReference type="Proteomes" id="UP000225786"/>
    </source>
</evidence>
<dbReference type="Proteomes" id="UP000225478">
    <property type="component" value="Segment"/>
</dbReference>
<dbReference type="Proteomes" id="UP000225786">
    <property type="component" value="Segment"/>
</dbReference>
<evidence type="ECO:0000313" key="4">
    <source>
        <dbReference type="EMBL" id="AOO12579.1"/>
    </source>
</evidence>
<accession>A0A127KND2</accession>